<protein>
    <submittedName>
        <fullName evidence="1">Uncharacterized protein</fullName>
    </submittedName>
</protein>
<name>A0A0B4L9D0_9CAUD</name>
<dbReference type="EMBL" id="KJ000058">
    <property type="protein sequence ID" value="AHJ86967.1"/>
    <property type="molecule type" value="Genomic_DNA"/>
</dbReference>
<accession>A0A0B4L9D0</accession>
<evidence type="ECO:0000313" key="1">
    <source>
        <dbReference type="EMBL" id="AHJ86967.1"/>
    </source>
</evidence>
<proteinExistence type="predicted"/>
<dbReference type="Proteomes" id="UP000032000">
    <property type="component" value="Segment"/>
</dbReference>
<sequence>MAKIVIEGSEMALKSFVDWLVNSGEQDFMEAWSGGTWDGKETIYPSTYISMSGYGMEEPIRLVEYDIATNEEVKYN</sequence>
<dbReference type="KEGG" id="vg:23681130"/>
<reference evidence="1" key="1">
    <citation type="submission" date="2015-06" db="EMBL/GenBank/DDBJ databases">
        <title>Genomic characterization of STP4-a, a novel T4 virulent phage infecting Salmonella.</title>
        <authorList>
            <person name="Li M."/>
            <person name="Wang J."/>
            <person name="Lin H."/>
            <person name="Han F."/>
        </authorList>
    </citation>
    <scope>NUCLEOTIDE SEQUENCE [LARGE SCALE GENOMIC DNA]</scope>
</reference>
<evidence type="ECO:0000313" key="2">
    <source>
        <dbReference type="Proteomes" id="UP000032000"/>
    </source>
</evidence>
<organism evidence="1 2">
    <name type="scientific">Salmonella phage STP4-a</name>
    <dbReference type="NCBI Taxonomy" id="1445860"/>
    <lineage>
        <taxon>Viruses</taxon>
        <taxon>Duplodnaviria</taxon>
        <taxon>Heunggongvirae</taxon>
        <taxon>Uroviricota</taxon>
        <taxon>Caudoviricetes</taxon>
        <taxon>Pantevenvirales</taxon>
        <taxon>Straboviridae</taxon>
        <taxon>Tevenvirinae</taxon>
        <taxon>Gelderlandvirus</taxon>
        <taxon>Gelderlandvirus stp4a</taxon>
    </lineage>
</organism>
<gene>
    <name evidence="1" type="ORF">STP4a_113</name>
</gene>
<keyword evidence="2" id="KW-1185">Reference proteome</keyword>
<dbReference type="GeneID" id="23681130"/>
<dbReference type="RefSeq" id="YP_009126320.1">
    <property type="nucleotide sequence ID" value="NC_026607.2"/>
</dbReference>